<dbReference type="SUPFAM" id="SSF81296">
    <property type="entry name" value="E set domains"/>
    <property type="match status" value="1"/>
</dbReference>
<sequence length="153" mass="16427">MHLSVALIYSAFFCVPCLTYSVSYTDCGSTGIFVLAVDVEPCNQEPCTLIKGTSVSVRISFMALERIYAGGANIQGLYPAGPIRVPLQRNGVCAQLVPGCPIVAGEAYAYHIAGLVPNNLREGPMTMRWELLNNNGVPFLCIEFPVEIAVAAK</sequence>
<dbReference type="PANTHER" id="PTHR11306">
    <property type="entry name" value="NIEMANN PICK TYPE C2 PROTEIN NPC2-RELATED"/>
    <property type="match status" value="1"/>
</dbReference>
<organism evidence="6 7">
    <name type="scientific">Opisthorchis felineus</name>
    <dbReference type="NCBI Taxonomy" id="147828"/>
    <lineage>
        <taxon>Eukaryota</taxon>
        <taxon>Metazoa</taxon>
        <taxon>Spiralia</taxon>
        <taxon>Lophotrochozoa</taxon>
        <taxon>Platyhelminthes</taxon>
        <taxon>Trematoda</taxon>
        <taxon>Digenea</taxon>
        <taxon>Opisthorchiida</taxon>
        <taxon>Opisthorchiata</taxon>
        <taxon>Opisthorchiidae</taxon>
        <taxon>Opisthorchis</taxon>
    </lineage>
</organism>
<proteinExistence type="inferred from homology"/>
<accession>A0A4V3SD49</accession>
<dbReference type="EMBL" id="SJOL01008912">
    <property type="protein sequence ID" value="TGZ59314.1"/>
    <property type="molecule type" value="Genomic_DNA"/>
</dbReference>
<dbReference type="Gene3D" id="2.60.40.770">
    <property type="match status" value="1"/>
</dbReference>
<evidence type="ECO:0000313" key="7">
    <source>
        <dbReference type="Proteomes" id="UP000308267"/>
    </source>
</evidence>
<evidence type="ECO:0000256" key="3">
    <source>
        <dbReference type="ARBA" id="ARBA00022525"/>
    </source>
</evidence>
<dbReference type="FunFam" id="2.60.40.770:FF:000001">
    <property type="entry name" value="NPC intracellular cholesterol transporter 2"/>
    <property type="match status" value="1"/>
</dbReference>
<dbReference type="InterPro" id="IPR014756">
    <property type="entry name" value="Ig_E-set"/>
</dbReference>
<feature type="chain" id="PRO_5020824460" description="MD-2-related lipid-recognition domain-containing protein" evidence="4">
    <location>
        <begin position="20"/>
        <end position="153"/>
    </location>
</feature>
<evidence type="ECO:0000256" key="4">
    <source>
        <dbReference type="SAM" id="SignalP"/>
    </source>
</evidence>
<evidence type="ECO:0000313" key="6">
    <source>
        <dbReference type="EMBL" id="TGZ59314.1"/>
    </source>
</evidence>
<dbReference type="AlphaFoldDB" id="A0A4V3SD49"/>
<dbReference type="GO" id="GO:0032934">
    <property type="term" value="F:sterol binding"/>
    <property type="evidence" value="ECO:0007669"/>
    <property type="project" value="InterPro"/>
</dbReference>
<name>A0A4V3SD49_OPIFE</name>
<dbReference type="GO" id="GO:0005576">
    <property type="term" value="C:extracellular region"/>
    <property type="evidence" value="ECO:0007669"/>
    <property type="project" value="UniProtKB-SubCell"/>
</dbReference>
<dbReference type="STRING" id="147828.A0A4V3SD49"/>
<feature type="signal peptide" evidence="4">
    <location>
        <begin position="1"/>
        <end position="19"/>
    </location>
</feature>
<gene>
    <name evidence="6" type="ORF">CRM22_009150</name>
</gene>
<feature type="domain" description="MD-2-related lipid-recognition" evidence="5">
    <location>
        <begin position="24"/>
        <end position="146"/>
    </location>
</feature>
<comment type="caution">
    <text evidence="6">The sequence shown here is derived from an EMBL/GenBank/DDBJ whole genome shotgun (WGS) entry which is preliminary data.</text>
</comment>
<reference evidence="6 7" key="1">
    <citation type="journal article" date="2019" name="BMC Genomics">
        <title>New insights from Opisthorchis felineus genome: update on genomics of the epidemiologically important liver flukes.</title>
        <authorList>
            <person name="Ershov N.I."/>
            <person name="Mordvinov V.A."/>
            <person name="Prokhortchouk E.B."/>
            <person name="Pakharukova M.Y."/>
            <person name="Gunbin K.V."/>
            <person name="Ustyantsev K."/>
            <person name="Genaev M.A."/>
            <person name="Blinov A.G."/>
            <person name="Mazur A."/>
            <person name="Boulygina E."/>
            <person name="Tsygankova S."/>
            <person name="Khrameeva E."/>
            <person name="Chekanov N."/>
            <person name="Fan G."/>
            <person name="Xiao A."/>
            <person name="Zhang H."/>
            <person name="Xu X."/>
            <person name="Yang H."/>
            <person name="Solovyev V."/>
            <person name="Lee S.M."/>
            <person name="Liu X."/>
            <person name="Afonnikov D.A."/>
            <person name="Skryabin K.G."/>
        </authorList>
    </citation>
    <scope>NUCLEOTIDE SEQUENCE [LARGE SCALE GENOMIC DNA]</scope>
    <source>
        <strain evidence="6">AK-0245</strain>
        <tissue evidence="6">Whole organism</tissue>
    </source>
</reference>
<protein>
    <recommendedName>
        <fullName evidence="5">MD-2-related lipid-recognition domain-containing protein</fullName>
    </recommendedName>
</protein>
<dbReference type="InterPro" id="IPR039670">
    <property type="entry name" value="NPC2-like"/>
</dbReference>
<evidence type="ECO:0000256" key="2">
    <source>
        <dbReference type="ARBA" id="ARBA00006370"/>
    </source>
</evidence>
<dbReference type="OrthoDB" id="4937502at2759"/>
<dbReference type="PANTHER" id="PTHR11306:SF68">
    <property type="entry name" value="NPC INTRACELLULAR CHOLESTEROL TRANSPORTER 2"/>
    <property type="match status" value="1"/>
</dbReference>
<dbReference type="InterPro" id="IPR003172">
    <property type="entry name" value="ML_dom"/>
</dbReference>
<dbReference type="Pfam" id="PF02221">
    <property type="entry name" value="E1_DerP2_DerF2"/>
    <property type="match status" value="1"/>
</dbReference>
<evidence type="ECO:0000256" key="1">
    <source>
        <dbReference type="ARBA" id="ARBA00004613"/>
    </source>
</evidence>
<keyword evidence="7" id="KW-1185">Reference proteome</keyword>
<keyword evidence="3" id="KW-0964">Secreted</keyword>
<dbReference type="Proteomes" id="UP000308267">
    <property type="component" value="Unassembled WGS sequence"/>
</dbReference>
<evidence type="ECO:0000259" key="5">
    <source>
        <dbReference type="SMART" id="SM00737"/>
    </source>
</evidence>
<comment type="similarity">
    <text evidence="2">Belongs to the NPC2 family.</text>
</comment>
<comment type="subcellular location">
    <subcellularLocation>
        <location evidence="1">Secreted</location>
    </subcellularLocation>
</comment>
<keyword evidence="4" id="KW-0732">Signal</keyword>
<dbReference type="SMART" id="SM00737">
    <property type="entry name" value="ML"/>
    <property type="match status" value="1"/>
</dbReference>
<dbReference type="GO" id="GO:0015918">
    <property type="term" value="P:sterol transport"/>
    <property type="evidence" value="ECO:0007669"/>
    <property type="project" value="InterPro"/>
</dbReference>